<evidence type="ECO:0000313" key="2">
    <source>
        <dbReference type="Proteomes" id="UP001589707"/>
    </source>
</evidence>
<organism evidence="1 2">
    <name type="scientific">Brevibacterium otitidis</name>
    <dbReference type="NCBI Taxonomy" id="53364"/>
    <lineage>
        <taxon>Bacteria</taxon>
        <taxon>Bacillati</taxon>
        <taxon>Actinomycetota</taxon>
        <taxon>Actinomycetes</taxon>
        <taxon>Micrococcales</taxon>
        <taxon>Brevibacteriaceae</taxon>
        <taxon>Brevibacterium</taxon>
    </lineage>
</organism>
<dbReference type="RefSeq" id="WP_376839675.1">
    <property type="nucleotide sequence ID" value="NZ_JBHMAU010000046.1"/>
</dbReference>
<gene>
    <name evidence="1" type="ORF">ACFFN1_06450</name>
</gene>
<accession>A0ABV5X2R7</accession>
<evidence type="ECO:0000313" key="1">
    <source>
        <dbReference type="EMBL" id="MFB9776042.1"/>
    </source>
</evidence>
<dbReference type="EMBL" id="JBHMAU010000046">
    <property type="protein sequence ID" value="MFB9776042.1"/>
    <property type="molecule type" value="Genomic_DNA"/>
</dbReference>
<comment type="caution">
    <text evidence="1">The sequence shown here is derived from an EMBL/GenBank/DDBJ whole genome shotgun (WGS) entry which is preliminary data.</text>
</comment>
<keyword evidence="2" id="KW-1185">Reference proteome</keyword>
<proteinExistence type="predicted"/>
<sequence>MTERGWLTREYEPVNGKRVHICVSWPRKARPEPDSEWLSIVRSRGLSTDIDKEIYGVDEVQAMELAIYLLVSLEASNGLSLPD</sequence>
<name>A0ABV5X2R7_9MICO</name>
<protein>
    <submittedName>
        <fullName evidence="1">Uncharacterized protein</fullName>
    </submittedName>
</protein>
<dbReference type="Proteomes" id="UP001589707">
    <property type="component" value="Unassembled WGS sequence"/>
</dbReference>
<reference evidence="1 2" key="1">
    <citation type="submission" date="2024-09" db="EMBL/GenBank/DDBJ databases">
        <authorList>
            <person name="Sun Q."/>
            <person name="Mori K."/>
        </authorList>
    </citation>
    <scope>NUCLEOTIDE SEQUENCE [LARGE SCALE GENOMIC DNA]</scope>
    <source>
        <strain evidence="1 2">JCM 11683</strain>
    </source>
</reference>